<dbReference type="AlphaFoldDB" id="A0AAV7A347"/>
<proteinExistence type="predicted"/>
<evidence type="ECO:0000313" key="1">
    <source>
        <dbReference type="EMBL" id="KAG8555160.1"/>
    </source>
</evidence>
<gene>
    <name evidence="1" type="ORF">GDO81_017598</name>
</gene>
<protein>
    <submittedName>
        <fullName evidence="1">Uncharacterized protein</fullName>
    </submittedName>
</protein>
<reference evidence="1" key="1">
    <citation type="thesis" date="2020" institute="ProQuest LLC" country="789 East Eisenhower Parkway, Ann Arbor, MI, USA">
        <title>Comparative Genomics and Chromosome Evolution.</title>
        <authorList>
            <person name="Mudd A.B."/>
        </authorList>
    </citation>
    <scope>NUCLEOTIDE SEQUENCE</scope>
    <source>
        <strain evidence="1">237g6f4</strain>
        <tissue evidence="1">Blood</tissue>
    </source>
</reference>
<keyword evidence="2" id="KW-1185">Reference proteome</keyword>
<organism evidence="1 2">
    <name type="scientific">Engystomops pustulosus</name>
    <name type="common">Tungara frog</name>
    <name type="synonym">Physalaemus pustulosus</name>
    <dbReference type="NCBI Taxonomy" id="76066"/>
    <lineage>
        <taxon>Eukaryota</taxon>
        <taxon>Metazoa</taxon>
        <taxon>Chordata</taxon>
        <taxon>Craniata</taxon>
        <taxon>Vertebrata</taxon>
        <taxon>Euteleostomi</taxon>
        <taxon>Amphibia</taxon>
        <taxon>Batrachia</taxon>
        <taxon>Anura</taxon>
        <taxon>Neobatrachia</taxon>
        <taxon>Hyloidea</taxon>
        <taxon>Leptodactylidae</taxon>
        <taxon>Leiuperinae</taxon>
        <taxon>Engystomops</taxon>
    </lineage>
</organism>
<evidence type="ECO:0000313" key="2">
    <source>
        <dbReference type="Proteomes" id="UP000824782"/>
    </source>
</evidence>
<sequence length="74" mass="8552">MFFPILQISWRDPGPACIWLVFGTCSDLKGIESHLLFKAAVPLPAFRLQWRCSCFSNIIQQLFQTFPVNMSSWD</sequence>
<comment type="caution">
    <text evidence="1">The sequence shown here is derived from an EMBL/GenBank/DDBJ whole genome shotgun (WGS) entry which is preliminary data.</text>
</comment>
<dbReference type="EMBL" id="WNYA01000009">
    <property type="protein sequence ID" value="KAG8555160.1"/>
    <property type="molecule type" value="Genomic_DNA"/>
</dbReference>
<name>A0AAV7A347_ENGPU</name>
<accession>A0AAV7A347</accession>
<dbReference type="Proteomes" id="UP000824782">
    <property type="component" value="Unassembled WGS sequence"/>
</dbReference>